<accession>A0A654FDY4</accession>
<dbReference type="AlphaFoldDB" id="A0A654FDY4"/>
<reference evidence="3 4" key="1">
    <citation type="submission" date="2019-11" db="EMBL/GenBank/DDBJ databases">
        <authorList>
            <person name="Jiao W.-B."/>
            <person name="Schneeberger K."/>
        </authorList>
    </citation>
    <scope>NUCLEOTIDE SEQUENCE [LARGE SCALE GENOMIC DNA]</scope>
    <source>
        <strain evidence="4">cv. An-1</strain>
    </source>
</reference>
<dbReference type="ExpressionAtlas" id="A0A654FDY4">
    <property type="expression patterns" value="baseline and differential"/>
</dbReference>
<feature type="region of interest" description="Disordered" evidence="1">
    <location>
        <begin position="30"/>
        <end position="55"/>
    </location>
</feature>
<protein>
    <submittedName>
        <fullName evidence="3">Uncharacterized protein</fullName>
    </submittedName>
</protein>
<dbReference type="Araport" id="AT3G48344"/>
<dbReference type="EMBL" id="CACRSJ010000106">
    <property type="protein sequence ID" value="VYS59739.1"/>
    <property type="molecule type" value="Genomic_DNA"/>
</dbReference>
<organism evidence="3 4">
    <name type="scientific">Arabidopsis thaliana</name>
    <name type="common">Mouse-ear cress</name>
    <dbReference type="NCBI Taxonomy" id="3702"/>
    <lineage>
        <taxon>Eukaryota</taxon>
        <taxon>Viridiplantae</taxon>
        <taxon>Streptophyta</taxon>
        <taxon>Embryophyta</taxon>
        <taxon>Tracheophyta</taxon>
        <taxon>Spermatophyta</taxon>
        <taxon>Magnoliopsida</taxon>
        <taxon>eudicotyledons</taxon>
        <taxon>Gunneridae</taxon>
        <taxon>Pentapetalae</taxon>
        <taxon>rosids</taxon>
        <taxon>malvids</taxon>
        <taxon>Brassicales</taxon>
        <taxon>Brassicaceae</taxon>
        <taxon>Camelineae</taxon>
        <taxon>Arabidopsis</taxon>
    </lineage>
</organism>
<dbReference type="GeneID" id="6241307"/>
<evidence type="ECO:0000256" key="1">
    <source>
        <dbReference type="SAM" id="MobiDB-lite"/>
    </source>
</evidence>
<dbReference type="KEGG" id="ath:AT3G48344"/>
<gene>
    <name evidence="2" type="ordered locus">At3g48344</name>
    <name evidence="3" type="ORF">AN1_LOCUS15177</name>
</gene>
<evidence type="ECO:0000313" key="3">
    <source>
        <dbReference type="EMBL" id="VYS59739.1"/>
    </source>
</evidence>
<dbReference type="RefSeq" id="NP_001118793.1">
    <property type="nucleotide sequence ID" value="NM_001125321.2"/>
</dbReference>
<proteinExistence type="predicted"/>
<dbReference type="Proteomes" id="UP000426265">
    <property type="component" value="Unassembled WGS sequence"/>
</dbReference>
<evidence type="ECO:0000313" key="2">
    <source>
        <dbReference type="Araport" id="AT3G48344"/>
    </source>
</evidence>
<name>A0A654FDY4_ARATH</name>
<sequence>MPFDIYLLPTHWTGLIVSAMSVYCIRNRAEGSGQGRNQPYVGTNVPHADTKHRLN</sequence>
<evidence type="ECO:0000313" key="4">
    <source>
        <dbReference type="Proteomes" id="UP000426265"/>
    </source>
</evidence>